<keyword evidence="4" id="KW-0804">Transcription</keyword>
<sequence length="296" mass="33120">MIAREANLTRAAERLHLSQSALSSQLKQLEEDLGVALFLRTPRGMVLSEAGRELFPFVEAVLDAEETLARKAQTLRQGGAETLIIGLNTDPAFLRIGAINRRLGVLHSGLNVVFVASQTFRAAQMLRQGQLDLAFCYGDPADPGIRYHHLAKIPFCIAIPSRLIKSGRPRNWAEIAALPWVWVEQNSPPYQAVFHELERRRLLPNQGVKAVDEYIVKELVLDGQGVAVMREDEARPLVEDDRVVLWEKGWFALPLSLAWMARDESRKRVRAAREAIEHTWSAGGEPGEGALSRICY</sequence>
<keyword evidence="7" id="KW-1185">Reference proteome</keyword>
<dbReference type="InterPro" id="IPR036388">
    <property type="entry name" value="WH-like_DNA-bd_sf"/>
</dbReference>
<dbReference type="SUPFAM" id="SSF53850">
    <property type="entry name" value="Periplasmic binding protein-like II"/>
    <property type="match status" value="1"/>
</dbReference>
<evidence type="ECO:0000313" key="7">
    <source>
        <dbReference type="Proteomes" id="UP001319827"/>
    </source>
</evidence>
<dbReference type="Pfam" id="PF00126">
    <property type="entry name" value="HTH_1"/>
    <property type="match status" value="1"/>
</dbReference>
<dbReference type="InterPro" id="IPR036390">
    <property type="entry name" value="WH_DNA-bd_sf"/>
</dbReference>
<dbReference type="InterPro" id="IPR000847">
    <property type="entry name" value="LysR_HTH_N"/>
</dbReference>
<dbReference type="EMBL" id="AP024355">
    <property type="protein sequence ID" value="BCR04608.1"/>
    <property type="molecule type" value="Genomic_DNA"/>
</dbReference>
<accession>A0ABN6DWV3</accession>
<dbReference type="PROSITE" id="PS50931">
    <property type="entry name" value="HTH_LYSR"/>
    <property type="match status" value="1"/>
</dbReference>
<evidence type="ECO:0000256" key="4">
    <source>
        <dbReference type="ARBA" id="ARBA00023163"/>
    </source>
</evidence>
<evidence type="ECO:0000313" key="6">
    <source>
        <dbReference type="EMBL" id="BCR04608.1"/>
    </source>
</evidence>
<name>A0ABN6DWV3_9BACT</name>
<dbReference type="PANTHER" id="PTHR30126">
    <property type="entry name" value="HTH-TYPE TRANSCRIPTIONAL REGULATOR"/>
    <property type="match status" value="1"/>
</dbReference>
<keyword evidence="2" id="KW-0805">Transcription regulation</keyword>
<dbReference type="SUPFAM" id="SSF46785">
    <property type="entry name" value="Winged helix' DNA-binding domain"/>
    <property type="match status" value="1"/>
</dbReference>
<evidence type="ECO:0000256" key="3">
    <source>
        <dbReference type="ARBA" id="ARBA00023125"/>
    </source>
</evidence>
<dbReference type="PRINTS" id="PR00039">
    <property type="entry name" value="HTHLYSR"/>
</dbReference>
<comment type="similarity">
    <text evidence="1">Belongs to the LysR transcriptional regulatory family.</text>
</comment>
<dbReference type="Proteomes" id="UP001319827">
    <property type="component" value="Chromosome"/>
</dbReference>
<dbReference type="InterPro" id="IPR005119">
    <property type="entry name" value="LysR_subst-bd"/>
</dbReference>
<keyword evidence="3" id="KW-0238">DNA-binding</keyword>
<gene>
    <name evidence="6" type="ORF">DESUT3_16770</name>
</gene>
<dbReference type="CDD" id="cd05466">
    <property type="entry name" value="PBP2_LTTR_substrate"/>
    <property type="match status" value="1"/>
</dbReference>
<reference evidence="6 7" key="1">
    <citation type="journal article" date="2016" name="C (Basel)">
        <title>Selective Growth of and Electricity Production by Marine Exoelectrogenic Bacteria in Self-Aggregated Hydrogel of Microbially Reduced Graphene Oxide.</title>
        <authorList>
            <person name="Yoshida N."/>
            <person name="Goto Y."/>
            <person name="Miyata Y."/>
        </authorList>
    </citation>
    <scope>NUCLEOTIDE SEQUENCE [LARGE SCALE GENOMIC DNA]</scope>
    <source>
        <strain evidence="6 7">NIT-T3</strain>
    </source>
</reference>
<evidence type="ECO:0000256" key="1">
    <source>
        <dbReference type="ARBA" id="ARBA00009437"/>
    </source>
</evidence>
<protein>
    <submittedName>
        <fullName evidence="6">LysR family transcriptional regulator</fullName>
    </submittedName>
</protein>
<reference evidence="6 7" key="2">
    <citation type="journal article" date="2021" name="Int. J. Syst. Evol. Microbiol.">
        <title>Isolation and Polyphasic Characterization of Desulfuromonas versatilis sp. Nov., an Electrogenic Bacteria Capable of Versatile Metabolism Isolated from a Graphene Oxide-Reducing Enrichment Culture.</title>
        <authorList>
            <person name="Xie L."/>
            <person name="Yoshida N."/>
            <person name="Ishii S."/>
            <person name="Meng L."/>
        </authorList>
    </citation>
    <scope>NUCLEOTIDE SEQUENCE [LARGE SCALE GENOMIC DNA]</scope>
    <source>
        <strain evidence="6 7">NIT-T3</strain>
    </source>
</reference>
<evidence type="ECO:0000256" key="2">
    <source>
        <dbReference type="ARBA" id="ARBA00023015"/>
    </source>
</evidence>
<proteinExistence type="inferred from homology"/>
<organism evidence="6 7">
    <name type="scientific">Desulfuromonas versatilis</name>
    <dbReference type="NCBI Taxonomy" id="2802975"/>
    <lineage>
        <taxon>Bacteria</taxon>
        <taxon>Pseudomonadati</taxon>
        <taxon>Thermodesulfobacteriota</taxon>
        <taxon>Desulfuromonadia</taxon>
        <taxon>Desulfuromonadales</taxon>
        <taxon>Desulfuromonadaceae</taxon>
        <taxon>Desulfuromonas</taxon>
    </lineage>
</organism>
<evidence type="ECO:0000259" key="5">
    <source>
        <dbReference type="PROSITE" id="PS50931"/>
    </source>
</evidence>
<dbReference type="PANTHER" id="PTHR30126:SF39">
    <property type="entry name" value="HTH-TYPE TRANSCRIPTIONAL REGULATOR CYSL"/>
    <property type="match status" value="1"/>
</dbReference>
<dbReference type="Gene3D" id="3.40.190.10">
    <property type="entry name" value="Periplasmic binding protein-like II"/>
    <property type="match status" value="2"/>
</dbReference>
<dbReference type="Gene3D" id="1.10.10.10">
    <property type="entry name" value="Winged helix-like DNA-binding domain superfamily/Winged helix DNA-binding domain"/>
    <property type="match status" value="1"/>
</dbReference>
<dbReference type="Pfam" id="PF03466">
    <property type="entry name" value="LysR_substrate"/>
    <property type="match status" value="1"/>
</dbReference>
<feature type="domain" description="HTH lysR-type" evidence="5">
    <location>
        <begin position="1"/>
        <end position="48"/>
    </location>
</feature>